<evidence type="ECO:0000256" key="4">
    <source>
        <dbReference type="ARBA" id="ARBA00022917"/>
    </source>
</evidence>
<dbReference type="InterPro" id="IPR050081">
    <property type="entry name" value="Ile-tRNA_ligase"/>
</dbReference>
<dbReference type="AlphaFoldDB" id="A0A699X313"/>
<dbReference type="EMBL" id="BKCJ011780550">
    <property type="protein sequence ID" value="GFD52298.1"/>
    <property type="molecule type" value="Genomic_DNA"/>
</dbReference>
<name>A0A699X313_TANCI</name>
<evidence type="ECO:0000256" key="5">
    <source>
        <dbReference type="ARBA" id="ARBA00023146"/>
    </source>
</evidence>
<dbReference type="GO" id="GO:0002161">
    <property type="term" value="F:aminoacyl-tRNA deacylase activity"/>
    <property type="evidence" value="ECO:0007669"/>
    <property type="project" value="InterPro"/>
</dbReference>
<dbReference type="GO" id="GO:0005739">
    <property type="term" value="C:mitochondrion"/>
    <property type="evidence" value="ECO:0007669"/>
    <property type="project" value="TreeGrafter"/>
</dbReference>
<dbReference type="GO" id="GO:0006428">
    <property type="term" value="P:isoleucyl-tRNA aminoacylation"/>
    <property type="evidence" value="ECO:0007669"/>
    <property type="project" value="TreeGrafter"/>
</dbReference>
<keyword evidence="3" id="KW-0067">ATP-binding</keyword>
<accession>A0A699X313</accession>
<evidence type="ECO:0000256" key="3">
    <source>
        <dbReference type="ARBA" id="ARBA00022840"/>
    </source>
</evidence>
<keyword evidence="2" id="KW-0547">Nucleotide-binding</keyword>
<dbReference type="Gene3D" id="3.90.740.10">
    <property type="entry name" value="Valyl/Leucyl/Isoleucyl-tRNA synthetase, editing domain"/>
    <property type="match status" value="1"/>
</dbReference>
<keyword evidence="1" id="KW-0436">Ligase</keyword>
<dbReference type="PANTHER" id="PTHR42765">
    <property type="entry name" value="SOLEUCYL-TRNA SYNTHETASE"/>
    <property type="match status" value="1"/>
</dbReference>
<keyword evidence="5 6" id="KW-0030">Aminoacyl-tRNA synthetase</keyword>
<keyword evidence="4" id="KW-0648">Protein biosynthesis</keyword>
<feature type="non-terminal residue" evidence="6">
    <location>
        <position position="1"/>
    </location>
</feature>
<dbReference type="GO" id="GO:0005524">
    <property type="term" value="F:ATP binding"/>
    <property type="evidence" value="ECO:0007669"/>
    <property type="project" value="UniProtKB-KW"/>
</dbReference>
<sequence>NLQYENPFQKANGLQPVFHADFVTESSGTGLVHFAPGHGMDDYHVCQAMGIPAFAPVDDAGAFTKDAFPEHPELLQGLPVSDEKRTGTRAICDYLEKNGFLRAKQNYR</sequence>
<comment type="caution">
    <text evidence="6">The sequence shown here is derived from an EMBL/GenBank/DDBJ whole genome shotgun (WGS) entry which is preliminary data.</text>
</comment>
<gene>
    <name evidence="6" type="ORF">Tci_924267</name>
</gene>
<feature type="non-terminal residue" evidence="6">
    <location>
        <position position="108"/>
    </location>
</feature>
<organism evidence="6">
    <name type="scientific">Tanacetum cinerariifolium</name>
    <name type="common">Dalmatian daisy</name>
    <name type="synonym">Chrysanthemum cinerariifolium</name>
    <dbReference type="NCBI Taxonomy" id="118510"/>
    <lineage>
        <taxon>Eukaryota</taxon>
        <taxon>Viridiplantae</taxon>
        <taxon>Streptophyta</taxon>
        <taxon>Embryophyta</taxon>
        <taxon>Tracheophyta</taxon>
        <taxon>Spermatophyta</taxon>
        <taxon>Magnoliopsida</taxon>
        <taxon>eudicotyledons</taxon>
        <taxon>Gunneridae</taxon>
        <taxon>Pentapetalae</taxon>
        <taxon>asterids</taxon>
        <taxon>campanulids</taxon>
        <taxon>Asterales</taxon>
        <taxon>Asteraceae</taxon>
        <taxon>Asteroideae</taxon>
        <taxon>Anthemideae</taxon>
        <taxon>Anthemidinae</taxon>
        <taxon>Tanacetum</taxon>
    </lineage>
</organism>
<reference evidence="6" key="1">
    <citation type="journal article" date="2019" name="Sci. Rep.">
        <title>Draft genome of Tanacetum cinerariifolium, the natural source of mosquito coil.</title>
        <authorList>
            <person name="Yamashiro T."/>
            <person name="Shiraishi A."/>
            <person name="Satake H."/>
            <person name="Nakayama K."/>
        </authorList>
    </citation>
    <scope>NUCLEOTIDE SEQUENCE</scope>
</reference>
<proteinExistence type="predicted"/>
<dbReference type="SUPFAM" id="SSF50677">
    <property type="entry name" value="ValRS/IleRS/LeuRS editing domain"/>
    <property type="match status" value="1"/>
</dbReference>
<evidence type="ECO:0000313" key="6">
    <source>
        <dbReference type="EMBL" id="GFD52298.1"/>
    </source>
</evidence>
<protein>
    <submittedName>
        <fullName evidence="6">Isoleucyl-tRNA synthetase</fullName>
    </submittedName>
</protein>
<evidence type="ECO:0000256" key="2">
    <source>
        <dbReference type="ARBA" id="ARBA00022741"/>
    </source>
</evidence>
<dbReference type="GO" id="GO:0032543">
    <property type="term" value="P:mitochondrial translation"/>
    <property type="evidence" value="ECO:0007669"/>
    <property type="project" value="TreeGrafter"/>
</dbReference>
<dbReference type="PANTHER" id="PTHR42765:SF1">
    <property type="entry name" value="ISOLEUCINE--TRNA LIGASE, MITOCHONDRIAL"/>
    <property type="match status" value="1"/>
</dbReference>
<evidence type="ECO:0000256" key="1">
    <source>
        <dbReference type="ARBA" id="ARBA00022598"/>
    </source>
</evidence>
<dbReference type="InterPro" id="IPR009008">
    <property type="entry name" value="Val/Leu/Ile-tRNA-synth_edit"/>
</dbReference>
<dbReference type="GO" id="GO:0004822">
    <property type="term" value="F:isoleucine-tRNA ligase activity"/>
    <property type="evidence" value="ECO:0007669"/>
    <property type="project" value="TreeGrafter"/>
</dbReference>